<gene>
    <name evidence="1" type="ORF">FHE72_23545</name>
</gene>
<protein>
    <submittedName>
        <fullName evidence="1">Phage portal protein</fullName>
    </submittedName>
</protein>
<dbReference type="EMBL" id="CP047395">
    <property type="protein sequence ID" value="QHE63969.1"/>
    <property type="molecule type" value="Genomic_DNA"/>
</dbReference>
<keyword evidence="1" id="KW-0614">Plasmid</keyword>
<sequence length="392" mass="45039">MGIFDWFSAIFRGKDYVTLDTEFAELVVKAHYKRLAIDTCSDIIANALTRCDFATFENGKQKRGEVHYLLNVAPNQNQNATEFFHSLITHLINENECLVVQLNDELLIADSFDRTTYAVKPNSYKNIIVADFKFDKTFYEEDVFYFKLNDRNIIKVIDSLYEDYGKLLSSGINYYKRKNNKRYLMKGDFLKAQTKEEQDAVNSMFEDQLSDWFNPDKEGAAFQISNGYEMSDMSDGQKNTGNVGTSRDIRELVNDVIDFVAMGLHVPRGIIKGDVADIEKQVDSFLMFCILPLVKLIEAEFNRKMYKKESYLKRTYLKIDASRIKVVDLVQLASAVDKLFAVGGLCIDDILELLGKEPLNTEWSRKRYVTKNYQDADNLEGGETNESSEQTV</sequence>
<dbReference type="NCBIfam" id="TIGR01537">
    <property type="entry name" value="portal_HK97"/>
    <property type="match status" value="1"/>
</dbReference>
<evidence type="ECO:0000313" key="1">
    <source>
        <dbReference type="EMBL" id="QHE63969.1"/>
    </source>
</evidence>
<organism evidence="1 2">
    <name type="scientific">Rossellomorea vietnamensis</name>
    <dbReference type="NCBI Taxonomy" id="218284"/>
    <lineage>
        <taxon>Bacteria</taxon>
        <taxon>Bacillati</taxon>
        <taxon>Bacillota</taxon>
        <taxon>Bacilli</taxon>
        <taxon>Bacillales</taxon>
        <taxon>Bacillaceae</taxon>
        <taxon>Rossellomorea</taxon>
    </lineage>
</organism>
<name>A0A6I6UUZ9_9BACI</name>
<dbReference type="KEGG" id="bvq:FHE72_23545"/>
<dbReference type="Pfam" id="PF04860">
    <property type="entry name" value="Phage_portal"/>
    <property type="match status" value="1"/>
</dbReference>
<dbReference type="AlphaFoldDB" id="A0A6I6UUZ9"/>
<accession>A0A6I6UUZ9</accession>
<evidence type="ECO:0000313" key="2">
    <source>
        <dbReference type="Proteomes" id="UP000465062"/>
    </source>
</evidence>
<reference evidence="1 2" key="1">
    <citation type="submission" date="2019-06" db="EMBL/GenBank/DDBJ databases">
        <title>An operon consisting of a P-type ATPase gene and a transcriptional regular gene given the different cadmium resistance in Bacillus vietamensis 151-6 and Bacillus marisflavi 151-25.</title>
        <authorList>
            <person name="Yu X."/>
        </authorList>
    </citation>
    <scope>NUCLEOTIDE SEQUENCE [LARGE SCALE GENOMIC DNA]</scope>
    <source>
        <strain evidence="1 2">151-6</strain>
        <plasmid evidence="1 2">p6</plasmid>
    </source>
</reference>
<proteinExistence type="predicted"/>
<dbReference type="InterPro" id="IPR006944">
    <property type="entry name" value="Phage/GTA_portal"/>
</dbReference>
<dbReference type="Proteomes" id="UP000465062">
    <property type="component" value="Plasmid p6"/>
</dbReference>
<dbReference type="RefSeq" id="WP_159363392.1">
    <property type="nucleotide sequence ID" value="NZ_CP047395.1"/>
</dbReference>
<dbReference type="InterPro" id="IPR006427">
    <property type="entry name" value="Portal_HK97"/>
</dbReference>
<geneLocation type="plasmid" evidence="1 2">
    <name>p6</name>
</geneLocation>